<name>A0AAN9NKY4_PHACN</name>
<feature type="chain" id="PRO_5042959267" description="Secreted protein" evidence="1">
    <location>
        <begin position="17"/>
        <end position="88"/>
    </location>
</feature>
<feature type="signal peptide" evidence="1">
    <location>
        <begin position="1"/>
        <end position="16"/>
    </location>
</feature>
<evidence type="ECO:0000313" key="2">
    <source>
        <dbReference type="EMBL" id="KAK7374666.1"/>
    </source>
</evidence>
<evidence type="ECO:0000256" key="1">
    <source>
        <dbReference type="SAM" id="SignalP"/>
    </source>
</evidence>
<proteinExistence type="predicted"/>
<dbReference type="AlphaFoldDB" id="A0AAN9NKY4"/>
<gene>
    <name evidence="2" type="ORF">VNO80_08103</name>
</gene>
<keyword evidence="1" id="KW-0732">Signal</keyword>
<keyword evidence="3" id="KW-1185">Reference proteome</keyword>
<accession>A0AAN9NKY4</accession>
<evidence type="ECO:0000313" key="3">
    <source>
        <dbReference type="Proteomes" id="UP001374584"/>
    </source>
</evidence>
<dbReference type="EMBL" id="JAYMYR010000003">
    <property type="protein sequence ID" value="KAK7374666.1"/>
    <property type="molecule type" value="Genomic_DNA"/>
</dbReference>
<evidence type="ECO:0008006" key="4">
    <source>
        <dbReference type="Google" id="ProtNLM"/>
    </source>
</evidence>
<comment type="caution">
    <text evidence="2">The sequence shown here is derived from an EMBL/GenBank/DDBJ whole genome shotgun (WGS) entry which is preliminary data.</text>
</comment>
<reference evidence="2 3" key="1">
    <citation type="submission" date="2024-01" db="EMBL/GenBank/DDBJ databases">
        <title>The genomes of 5 underutilized Papilionoideae crops provide insights into root nodulation and disease resistanc.</title>
        <authorList>
            <person name="Jiang F."/>
        </authorList>
    </citation>
    <scope>NUCLEOTIDE SEQUENCE [LARGE SCALE GENOMIC DNA]</scope>
    <source>
        <strain evidence="2">JINMINGXINNONG_FW02</strain>
        <tissue evidence="2">Leaves</tissue>
    </source>
</reference>
<sequence>MYAISIVFLTFVLVKWRFNCEICYKILYLCPFPRVPFFVFDSLVSFLFDDRKWDGGRGLLLCVEGGCLNSEIGDCDISAETEVDPSAS</sequence>
<organism evidence="2 3">
    <name type="scientific">Phaseolus coccineus</name>
    <name type="common">Scarlet runner bean</name>
    <name type="synonym">Phaseolus multiflorus</name>
    <dbReference type="NCBI Taxonomy" id="3886"/>
    <lineage>
        <taxon>Eukaryota</taxon>
        <taxon>Viridiplantae</taxon>
        <taxon>Streptophyta</taxon>
        <taxon>Embryophyta</taxon>
        <taxon>Tracheophyta</taxon>
        <taxon>Spermatophyta</taxon>
        <taxon>Magnoliopsida</taxon>
        <taxon>eudicotyledons</taxon>
        <taxon>Gunneridae</taxon>
        <taxon>Pentapetalae</taxon>
        <taxon>rosids</taxon>
        <taxon>fabids</taxon>
        <taxon>Fabales</taxon>
        <taxon>Fabaceae</taxon>
        <taxon>Papilionoideae</taxon>
        <taxon>50 kb inversion clade</taxon>
        <taxon>NPAAA clade</taxon>
        <taxon>indigoferoid/millettioid clade</taxon>
        <taxon>Phaseoleae</taxon>
        <taxon>Phaseolus</taxon>
    </lineage>
</organism>
<protein>
    <recommendedName>
        <fullName evidence="4">Secreted protein</fullName>
    </recommendedName>
</protein>
<dbReference type="Proteomes" id="UP001374584">
    <property type="component" value="Unassembled WGS sequence"/>
</dbReference>